<keyword evidence="3 7" id="KW-0732">Signal</keyword>
<keyword evidence="10" id="KW-1185">Reference proteome</keyword>
<dbReference type="PRINTS" id="PR01008">
    <property type="entry name" value="FLGLRINGFLGH"/>
</dbReference>
<keyword evidence="9" id="KW-0282">Flagellum</keyword>
<feature type="signal peptide" evidence="8">
    <location>
        <begin position="1"/>
        <end position="17"/>
    </location>
</feature>
<name>A0A7W6IKX1_9HYPH</name>
<organism evidence="9 10">
    <name type="scientific">Devosia subaequoris</name>
    <dbReference type="NCBI Taxonomy" id="395930"/>
    <lineage>
        <taxon>Bacteria</taxon>
        <taxon>Pseudomonadati</taxon>
        <taxon>Pseudomonadota</taxon>
        <taxon>Alphaproteobacteria</taxon>
        <taxon>Hyphomicrobiales</taxon>
        <taxon>Devosiaceae</taxon>
        <taxon>Devosia</taxon>
    </lineage>
</organism>
<dbReference type="PANTHER" id="PTHR34933">
    <property type="entry name" value="FLAGELLAR L-RING PROTEIN"/>
    <property type="match status" value="1"/>
</dbReference>
<dbReference type="GO" id="GO:0003774">
    <property type="term" value="F:cytoskeletal motor activity"/>
    <property type="evidence" value="ECO:0007669"/>
    <property type="project" value="InterPro"/>
</dbReference>
<evidence type="ECO:0000256" key="2">
    <source>
        <dbReference type="ARBA" id="ARBA00006929"/>
    </source>
</evidence>
<dbReference type="AlphaFoldDB" id="A0A7W6IKX1"/>
<comment type="function">
    <text evidence="1 7">Assembles around the rod to form the L-ring and probably protects the motor/basal body from shearing forces during rotation.</text>
</comment>
<sequence>MNIAKIATILTLTAALGACNTMDRLASVGQAPVLTAIADPTTTAGYQPVRMPMPEPIADTYQANSLYRTSAKGFFKDERAHRIGDILTVVVTIDDTAQINNNTQRSRNSTNSAGMGGLFGAAFSNATNAAELNVDPQAAIDFTSGIKDAGNGSVNRSEALETSVAAVVTQVLPNGNLVIEGRQEVRVNFEVRDLIVAGIVRPSDIQANNTIPSTKIAEARISYGGRGQITDVQQPRYGQQAMDAILPF</sequence>
<evidence type="ECO:0000256" key="8">
    <source>
        <dbReference type="SAM" id="SignalP"/>
    </source>
</evidence>
<dbReference type="PANTHER" id="PTHR34933:SF1">
    <property type="entry name" value="FLAGELLAR L-RING PROTEIN"/>
    <property type="match status" value="1"/>
</dbReference>
<keyword evidence="7" id="KW-0449">Lipoprotein</keyword>
<comment type="subcellular location">
    <subcellularLocation>
        <location evidence="7">Cell outer membrane</location>
        <topology evidence="7">Lipid-anchor</topology>
    </subcellularLocation>
    <subcellularLocation>
        <location evidence="7">Bacterial flagellum basal body</location>
    </subcellularLocation>
</comment>
<keyword evidence="4 7" id="KW-0472">Membrane</keyword>
<dbReference type="Proteomes" id="UP000547011">
    <property type="component" value="Unassembled WGS sequence"/>
</dbReference>
<feature type="chain" id="PRO_5030910522" description="Flagellar L-ring protein" evidence="8">
    <location>
        <begin position="18"/>
        <end position="248"/>
    </location>
</feature>
<evidence type="ECO:0000256" key="1">
    <source>
        <dbReference type="ARBA" id="ARBA00002591"/>
    </source>
</evidence>
<evidence type="ECO:0000313" key="10">
    <source>
        <dbReference type="Proteomes" id="UP000547011"/>
    </source>
</evidence>
<keyword evidence="6 7" id="KW-0998">Cell outer membrane</keyword>
<dbReference type="EMBL" id="JACIEW010000002">
    <property type="protein sequence ID" value="MBB4051497.1"/>
    <property type="molecule type" value="Genomic_DNA"/>
</dbReference>
<evidence type="ECO:0000313" key="9">
    <source>
        <dbReference type="EMBL" id="MBB4051497.1"/>
    </source>
</evidence>
<dbReference type="PROSITE" id="PS51257">
    <property type="entry name" value="PROKAR_LIPOPROTEIN"/>
    <property type="match status" value="1"/>
</dbReference>
<evidence type="ECO:0000256" key="7">
    <source>
        <dbReference type="HAMAP-Rule" id="MF_00415"/>
    </source>
</evidence>
<keyword evidence="9" id="KW-0969">Cilium</keyword>
<gene>
    <name evidence="7" type="primary">flgH</name>
    <name evidence="9" type="ORF">GGR20_001133</name>
</gene>
<dbReference type="GO" id="GO:0009427">
    <property type="term" value="C:bacterial-type flagellum basal body, distal rod, L ring"/>
    <property type="evidence" value="ECO:0007669"/>
    <property type="project" value="InterPro"/>
</dbReference>
<protein>
    <recommendedName>
        <fullName evidence="7">Flagellar L-ring protein</fullName>
    </recommendedName>
    <alternativeName>
        <fullName evidence="7">Basal body L-ring protein</fullName>
    </alternativeName>
</protein>
<dbReference type="GO" id="GO:0009279">
    <property type="term" value="C:cell outer membrane"/>
    <property type="evidence" value="ECO:0007669"/>
    <property type="project" value="UniProtKB-SubCell"/>
</dbReference>
<keyword evidence="9" id="KW-0966">Cell projection</keyword>
<dbReference type="NCBIfam" id="NF001305">
    <property type="entry name" value="PRK00249.1-5"/>
    <property type="match status" value="1"/>
</dbReference>
<comment type="subunit">
    <text evidence="7">The basal body constitutes a major portion of the flagellar organelle and consists of four rings (L,P,S, and M) mounted on a central rod.</text>
</comment>
<comment type="similarity">
    <text evidence="2 7">Belongs to the FlgH family.</text>
</comment>
<accession>A0A7W6IKX1</accession>
<dbReference type="InterPro" id="IPR000527">
    <property type="entry name" value="Flag_Lring"/>
</dbReference>
<keyword evidence="5 7" id="KW-0975">Bacterial flagellum</keyword>
<evidence type="ECO:0000256" key="6">
    <source>
        <dbReference type="ARBA" id="ARBA00023237"/>
    </source>
</evidence>
<dbReference type="Pfam" id="PF02107">
    <property type="entry name" value="FlgH"/>
    <property type="match status" value="1"/>
</dbReference>
<dbReference type="RefSeq" id="WP_183310249.1">
    <property type="nucleotide sequence ID" value="NZ_JACIEW010000002.1"/>
</dbReference>
<evidence type="ECO:0000256" key="4">
    <source>
        <dbReference type="ARBA" id="ARBA00023136"/>
    </source>
</evidence>
<dbReference type="GO" id="GO:0071973">
    <property type="term" value="P:bacterial-type flagellum-dependent cell motility"/>
    <property type="evidence" value="ECO:0007669"/>
    <property type="project" value="InterPro"/>
</dbReference>
<evidence type="ECO:0000256" key="3">
    <source>
        <dbReference type="ARBA" id="ARBA00022729"/>
    </source>
</evidence>
<comment type="caution">
    <text evidence="9">The sequence shown here is derived from an EMBL/GenBank/DDBJ whole genome shotgun (WGS) entry which is preliminary data.</text>
</comment>
<proteinExistence type="inferred from homology"/>
<evidence type="ECO:0000256" key="5">
    <source>
        <dbReference type="ARBA" id="ARBA00023143"/>
    </source>
</evidence>
<reference evidence="9 10" key="1">
    <citation type="submission" date="2020-08" db="EMBL/GenBank/DDBJ databases">
        <title>Genomic Encyclopedia of Type Strains, Phase IV (KMG-IV): sequencing the most valuable type-strain genomes for metagenomic binning, comparative biology and taxonomic classification.</title>
        <authorList>
            <person name="Goeker M."/>
        </authorList>
    </citation>
    <scope>NUCLEOTIDE SEQUENCE [LARGE SCALE GENOMIC DNA]</scope>
    <source>
        <strain evidence="9 10">DSM 23447</strain>
    </source>
</reference>
<dbReference type="HAMAP" id="MF_00415">
    <property type="entry name" value="FlgH"/>
    <property type="match status" value="1"/>
</dbReference>